<dbReference type="Gene3D" id="3.40.50.300">
    <property type="entry name" value="P-loop containing nucleotide triphosphate hydrolases"/>
    <property type="match status" value="1"/>
</dbReference>
<dbReference type="InterPro" id="IPR007694">
    <property type="entry name" value="DNA_helicase_DnaB-like_C"/>
</dbReference>
<name>A0A4U9WEK2_SERFO</name>
<organism evidence="2">
    <name type="scientific">Serratia fonticola</name>
    <dbReference type="NCBI Taxonomy" id="47917"/>
    <lineage>
        <taxon>Bacteria</taxon>
        <taxon>Pseudomonadati</taxon>
        <taxon>Pseudomonadota</taxon>
        <taxon>Gammaproteobacteria</taxon>
        <taxon>Enterobacterales</taxon>
        <taxon>Yersiniaceae</taxon>
        <taxon>Serratia</taxon>
    </lineage>
</organism>
<keyword evidence="2" id="KW-0347">Helicase</keyword>
<keyword evidence="2" id="KW-0378">Hydrolase</keyword>
<sequence>MDKRPNNGDLRDSGALEQDADMIVFIYRDEVYDEHTPDKGIAELIIGKQRNGPIGTIKVKYQAEITRFEDFSGGRYDF</sequence>
<dbReference type="GO" id="GO:0003678">
    <property type="term" value="F:DNA helicase activity"/>
    <property type="evidence" value="ECO:0007669"/>
    <property type="project" value="UniProtKB-EC"/>
</dbReference>
<keyword evidence="2" id="KW-0547">Nucleotide-binding</keyword>
<dbReference type="AlphaFoldDB" id="A0A4U9WEK2"/>
<proteinExistence type="predicted"/>
<dbReference type="EC" id="3.6.4.12" evidence="2"/>
<dbReference type="GO" id="GO:0005829">
    <property type="term" value="C:cytosol"/>
    <property type="evidence" value="ECO:0007669"/>
    <property type="project" value="TreeGrafter"/>
</dbReference>
<protein>
    <submittedName>
        <fullName evidence="2">Replicative DNA helicase</fullName>
        <ecNumber evidence="2">3.6.4.12</ecNumber>
    </submittedName>
</protein>
<reference evidence="2" key="1">
    <citation type="submission" date="2019-05" db="EMBL/GenBank/DDBJ databases">
        <authorList>
            <consortium name="Pathogen Informatics"/>
        </authorList>
    </citation>
    <scope>NUCLEOTIDE SEQUENCE [LARGE SCALE GENOMIC DNA]</scope>
    <source>
        <strain evidence="2">NCTC12965</strain>
    </source>
</reference>
<dbReference type="GO" id="GO:0006260">
    <property type="term" value="P:DNA replication"/>
    <property type="evidence" value="ECO:0007669"/>
    <property type="project" value="InterPro"/>
</dbReference>
<dbReference type="GO" id="GO:0016787">
    <property type="term" value="F:hydrolase activity"/>
    <property type="evidence" value="ECO:0007669"/>
    <property type="project" value="UniProtKB-KW"/>
</dbReference>
<dbReference type="GO" id="GO:0005524">
    <property type="term" value="F:ATP binding"/>
    <property type="evidence" value="ECO:0007669"/>
    <property type="project" value="InterPro"/>
</dbReference>
<gene>
    <name evidence="2" type="primary">dnaB_2</name>
    <name evidence="2" type="ORF">NCTC12965_07347</name>
</gene>
<dbReference type="Pfam" id="PF03796">
    <property type="entry name" value="DnaB_C"/>
    <property type="match status" value="1"/>
</dbReference>
<dbReference type="PANTHER" id="PTHR30153:SF2">
    <property type="entry name" value="REPLICATIVE DNA HELICASE"/>
    <property type="match status" value="1"/>
</dbReference>
<evidence type="ECO:0000259" key="1">
    <source>
        <dbReference type="PROSITE" id="PS51199"/>
    </source>
</evidence>
<dbReference type="EMBL" id="CABEEZ010000142">
    <property type="protein sequence ID" value="VTR57366.1"/>
    <property type="molecule type" value="Genomic_DNA"/>
</dbReference>
<feature type="domain" description="SF4 helicase" evidence="1">
    <location>
        <begin position="1"/>
        <end position="75"/>
    </location>
</feature>
<dbReference type="InterPro" id="IPR027417">
    <property type="entry name" value="P-loop_NTPase"/>
</dbReference>
<dbReference type="PROSITE" id="PS51199">
    <property type="entry name" value="SF4_HELICASE"/>
    <property type="match status" value="1"/>
</dbReference>
<dbReference type="PANTHER" id="PTHR30153">
    <property type="entry name" value="REPLICATIVE DNA HELICASE DNAB"/>
    <property type="match status" value="1"/>
</dbReference>
<evidence type="ECO:0000313" key="2">
    <source>
        <dbReference type="EMBL" id="VTR57366.1"/>
    </source>
</evidence>
<accession>A0A4U9WEK2</accession>
<keyword evidence="2" id="KW-0067">ATP-binding</keyword>
<dbReference type="SUPFAM" id="SSF52540">
    <property type="entry name" value="P-loop containing nucleoside triphosphate hydrolases"/>
    <property type="match status" value="1"/>
</dbReference>